<sequence>MNRLNDNQLNIKLTYQFDHQRIDFLDVTFEIDEARQIQTDVFRKSTSVNALLHASSAHNHSTIGAVPVGQFLRMRRICSTDNRFLAQAEDLRGRFEARGYSRRSIRRGFERARKTAWRDLLYPKNNKRDTPTEGDRVRFITTYNHEWPKMREILKKHWPVLLMEPALASVLGDFPSMTARRSPNLANHLFRSHYVPPPMNPFGTRGPMLVTVWHVPISHELPPSHLQMD</sequence>
<feature type="domain" description="Helix-turn-helix" evidence="1">
    <location>
        <begin position="51"/>
        <end position="108"/>
    </location>
</feature>
<dbReference type="InterPro" id="IPR058912">
    <property type="entry name" value="HTH_animal"/>
</dbReference>
<reference evidence="2" key="1">
    <citation type="submission" date="2023-07" db="EMBL/GenBank/DDBJ databases">
        <authorList>
            <person name="Stuckert A."/>
        </authorList>
    </citation>
    <scope>NUCLEOTIDE SEQUENCE</scope>
</reference>
<accession>A0ABN9MH75</accession>
<dbReference type="PANTHER" id="PTHR21301">
    <property type="entry name" value="REVERSE TRANSCRIPTASE"/>
    <property type="match status" value="1"/>
</dbReference>
<name>A0ABN9MH75_9NEOB</name>
<protein>
    <recommendedName>
        <fullName evidence="1">Helix-turn-helix domain-containing protein</fullName>
    </recommendedName>
</protein>
<comment type="caution">
    <text evidence="2">The sequence shown here is derived from an EMBL/GenBank/DDBJ whole genome shotgun (WGS) entry which is preliminary data.</text>
</comment>
<evidence type="ECO:0000313" key="2">
    <source>
        <dbReference type="EMBL" id="CAJ0965055.1"/>
    </source>
</evidence>
<evidence type="ECO:0000259" key="1">
    <source>
        <dbReference type="Pfam" id="PF26215"/>
    </source>
</evidence>
<gene>
    <name evidence="2" type="ORF">RIMI_LOCUS19925884</name>
</gene>
<keyword evidence="3" id="KW-1185">Reference proteome</keyword>
<organism evidence="2 3">
    <name type="scientific">Ranitomeya imitator</name>
    <name type="common">mimic poison frog</name>
    <dbReference type="NCBI Taxonomy" id="111125"/>
    <lineage>
        <taxon>Eukaryota</taxon>
        <taxon>Metazoa</taxon>
        <taxon>Chordata</taxon>
        <taxon>Craniata</taxon>
        <taxon>Vertebrata</taxon>
        <taxon>Euteleostomi</taxon>
        <taxon>Amphibia</taxon>
        <taxon>Batrachia</taxon>
        <taxon>Anura</taxon>
        <taxon>Neobatrachia</taxon>
        <taxon>Hyloidea</taxon>
        <taxon>Dendrobatidae</taxon>
        <taxon>Dendrobatinae</taxon>
        <taxon>Ranitomeya</taxon>
    </lineage>
</organism>
<dbReference type="PANTHER" id="PTHR21301:SF13">
    <property type="match status" value="1"/>
</dbReference>
<proteinExistence type="predicted"/>
<evidence type="ECO:0000313" key="3">
    <source>
        <dbReference type="Proteomes" id="UP001176940"/>
    </source>
</evidence>
<dbReference type="Pfam" id="PF26215">
    <property type="entry name" value="HTH_animal"/>
    <property type="match status" value="1"/>
</dbReference>
<dbReference type="EMBL" id="CAUEEQ010065118">
    <property type="protein sequence ID" value="CAJ0965055.1"/>
    <property type="molecule type" value="Genomic_DNA"/>
</dbReference>
<dbReference type="Proteomes" id="UP001176940">
    <property type="component" value="Unassembled WGS sequence"/>
</dbReference>